<reference evidence="1" key="1">
    <citation type="journal article" date="2010" name="Science">
        <title>Plasticity of animal genome architecture unmasked by rapid evolution of a pelagic tunicate.</title>
        <authorList>
            <person name="Denoeud F."/>
            <person name="Henriet S."/>
            <person name="Mungpakdee S."/>
            <person name="Aury J.M."/>
            <person name="Da Silva C."/>
            <person name="Brinkmann H."/>
            <person name="Mikhaleva J."/>
            <person name="Olsen L.C."/>
            <person name="Jubin C."/>
            <person name="Canestro C."/>
            <person name="Bouquet J.M."/>
            <person name="Danks G."/>
            <person name="Poulain J."/>
            <person name="Campsteijn C."/>
            <person name="Adamski M."/>
            <person name="Cross I."/>
            <person name="Yadetie F."/>
            <person name="Muffato M."/>
            <person name="Louis A."/>
            <person name="Butcher S."/>
            <person name="Tsagkogeorga G."/>
            <person name="Konrad A."/>
            <person name="Singh S."/>
            <person name="Jensen M.F."/>
            <person name="Cong E.H."/>
            <person name="Eikeseth-Otteraa H."/>
            <person name="Noel B."/>
            <person name="Anthouard V."/>
            <person name="Porcel B.M."/>
            <person name="Kachouri-Lafond R."/>
            <person name="Nishino A."/>
            <person name="Ugolini M."/>
            <person name="Chourrout P."/>
            <person name="Nishida H."/>
            <person name="Aasland R."/>
            <person name="Huzurbazar S."/>
            <person name="Westhof E."/>
            <person name="Delsuc F."/>
            <person name="Lehrach H."/>
            <person name="Reinhardt R."/>
            <person name="Weissenbach J."/>
            <person name="Roy S.W."/>
            <person name="Artiguenave F."/>
            <person name="Postlethwait J.H."/>
            <person name="Manak J.R."/>
            <person name="Thompson E.M."/>
            <person name="Jaillon O."/>
            <person name="Du Pasquier L."/>
            <person name="Boudinot P."/>
            <person name="Liberles D.A."/>
            <person name="Volff J.N."/>
            <person name="Philippe H."/>
            <person name="Lenhard B."/>
            <person name="Roest Crollius H."/>
            <person name="Wincker P."/>
            <person name="Chourrout D."/>
        </authorList>
    </citation>
    <scope>NUCLEOTIDE SEQUENCE [LARGE SCALE GENOMIC DNA]</scope>
</reference>
<dbReference type="InterPro" id="IPR040632">
    <property type="entry name" value="Sulfotransfer_4"/>
</dbReference>
<protein>
    <recommendedName>
        <fullName evidence="3">Sulfotransferase</fullName>
    </recommendedName>
</protein>
<evidence type="ECO:0000313" key="2">
    <source>
        <dbReference type="Proteomes" id="UP000001307"/>
    </source>
</evidence>
<sequence length="249" mass="29529">MEIICAGYPKTSSKSCSNCLRTLGFKVTDYVETAEFLSDVWVEYVNGKCSIRKVIAEYNKHGFHANQDIPGNMYWEELFHASPNAKVILTVRDNTEVWNRSMISFMKKESSKLGNPGSWLFNRFMELGWTSPKMLKMQQLTKDIKRFFFGRFHSEVGWFPSDWRVLTWQRNHELMLPRWQAMQDKYEAQIRRVKEIVPEERHLVWNIKDGWEPLCEFLGKPVPDEAIPVTNFSIQVELNRRQQNRRRIS</sequence>
<dbReference type="Proteomes" id="UP000001307">
    <property type="component" value="Unassembled WGS sequence"/>
</dbReference>
<dbReference type="InParanoid" id="E4WVP7"/>
<dbReference type="SUPFAM" id="SSF52540">
    <property type="entry name" value="P-loop containing nucleoside triphosphate hydrolases"/>
    <property type="match status" value="1"/>
</dbReference>
<proteinExistence type="predicted"/>
<evidence type="ECO:0000313" key="1">
    <source>
        <dbReference type="EMBL" id="CBY21200.1"/>
    </source>
</evidence>
<dbReference type="EMBL" id="FN653017">
    <property type="protein sequence ID" value="CBY21200.1"/>
    <property type="molecule type" value="Genomic_DNA"/>
</dbReference>
<evidence type="ECO:0008006" key="3">
    <source>
        <dbReference type="Google" id="ProtNLM"/>
    </source>
</evidence>
<dbReference type="Pfam" id="PF17784">
    <property type="entry name" value="Sulfotransfer_4"/>
    <property type="match status" value="1"/>
</dbReference>
<dbReference type="PANTHER" id="PTHR36978">
    <property type="entry name" value="P-LOOP CONTAINING NUCLEOTIDE TRIPHOSPHATE HYDROLASE"/>
    <property type="match status" value="1"/>
</dbReference>
<name>E4WVP7_OIKDI</name>
<dbReference type="PANTHER" id="PTHR36978:SF4">
    <property type="entry name" value="P-LOOP CONTAINING NUCLEOSIDE TRIPHOSPHATE HYDROLASE PROTEIN"/>
    <property type="match status" value="1"/>
</dbReference>
<dbReference type="InterPro" id="IPR027417">
    <property type="entry name" value="P-loop_NTPase"/>
</dbReference>
<gene>
    <name evidence="1" type="ORF">GSOID_T00008955001</name>
</gene>
<accession>E4WVP7</accession>
<dbReference type="OrthoDB" id="272681at2759"/>
<organism evidence="1">
    <name type="scientific">Oikopleura dioica</name>
    <name type="common">Tunicate</name>
    <dbReference type="NCBI Taxonomy" id="34765"/>
    <lineage>
        <taxon>Eukaryota</taxon>
        <taxon>Metazoa</taxon>
        <taxon>Chordata</taxon>
        <taxon>Tunicata</taxon>
        <taxon>Appendicularia</taxon>
        <taxon>Copelata</taxon>
        <taxon>Oikopleuridae</taxon>
        <taxon>Oikopleura</taxon>
    </lineage>
</organism>
<keyword evidence="2" id="KW-1185">Reference proteome</keyword>
<dbReference type="Gene3D" id="3.40.50.300">
    <property type="entry name" value="P-loop containing nucleotide triphosphate hydrolases"/>
    <property type="match status" value="1"/>
</dbReference>
<dbReference type="AlphaFoldDB" id="E4WVP7"/>